<organism evidence="3 4">
    <name type="scientific">Rhodofomes roseus</name>
    <dbReference type="NCBI Taxonomy" id="34475"/>
    <lineage>
        <taxon>Eukaryota</taxon>
        <taxon>Fungi</taxon>
        <taxon>Dikarya</taxon>
        <taxon>Basidiomycota</taxon>
        <taxon>Agaricomycotina</taxon>
        <taxon>Agaricomycetes</taxon>
        <taxon>Polyporales</taxon>
        <taxon>Rhodofomes</taxon>
    </lineage>
</organism>
<dbReference type="RefSeq" id="XP_047779011.1">
    <property type="nucleotide sequence ID" value="XM_047919549.1"/>
</dbReference>
<dbReference type="Proteomes" id="UP000814176">
    <property type="component" value="Unassembled WGS sequence"/>
</dbReference>
<evidence type="ECO:0000313" key="4">
    <source>
        <dbReference type="Proteomes" id="UP000814176"/>
    </source>
</evidence>
<comment type="caution">
    <text evidence="3">The sequence shown here is derived from an EMBL/GenBank/DDBJ whole genome shotgun (WGS) entry which is preliminary data.</text>
</comment>
<dbReference type="EMBL" id="JADCUA010000010">
    <property type="protein sequence ID" value="KAH9836773.1"/>
    <property type="molecule type" value="Genomic_DNA"/>
</dbReference>
<reference evidence="3 4" key="1">
    <citation type="journal article" date="2021" name="Environ. Microbiol.">
        <title>Gene family expansions and transcriptome signatures uncover fungal adaptations to wood decay.</title>
        <authorList>
            <person name="Hage H."/>
            <person name="Miyauchi S."/>
            <person name="Viragh M."/>
            <person name="Drula E."/>
            <person name="Min B."/>
            <person name="Chaduli D."/>
            <person name="Navarro D."/>
            <person name="Favel A."/>
            <person name="Norest M."/>
            <person name="Lesage-Meessen L."/>
            <person name="Balint B."/>
            <person name="Merenyi Z."/>
            <person name="de Eugenio L."/>
            <person name="Morin E."/>
            <person name="Martinez A.T."/>
            <person name="Baldrian P."/>
            <person name="Stursova M."/>
            <person name="Martinez M.J."/>
            <person name="Novotny C."/>
            <person name="Magnuson J.K."/>
            <person name="Spatafora J.W."/>
            <person name="Maurice S."/>
            <person name="Pangilinan J."/>
            <person name="Andreopoulos W."/>
            <person name="LaButti K."/>
            <person name="Hundley H."/>
            <person name="Na H."/>
            <person name="Kuo A."/>
            <person name="Barry K."/>
            <person name="Lipzen A."/>
            <person name="Henrissat B."/>
            <person name="Riley R."/>
            <person name="Ahrendt S."/>
            <person name="Nagy L.G."/>
            <person name="Grigoriev I.V."/>
            <person name="Martin F."/>
            <person name="Rosso M.N."/>
        </authorList>
    </citation>
    <scope>NUCLEOTIDE SEQUENCE [LARGE SCALE GENOMIC DNA]</scope>
    <source>
        <strain evidence="3 4">CIRM-BRFM 1785</strain>
    </source>
</reference>
<proteinExistence type="predicted"/>
<evidence type="ECO:0000256" key="2">
    <source>
        <dbReference type="SAM" id="Phobius"/>
    </source>
</evidence>
<keyword evidence="2" id="KW-0472">Membrane</keyword>
<protein>
    <recommendedName>
        <fullName evidence="5">F-box domain-containing protein</fullName>
    </recommendedName>
</protein>
<feature type="compositionally biased region" description="Polar residues" evidence="1">
    <location>
        <begin position="1"/>
        <end position="14"/>
    </location>
</feature>
<keyword evidence="2" id="KW-1133">Transmembrane helix</keyword>
<feature type="region of interest" description="Disordered" evidence="1">
    <location>
        <begin position="1"/>
        <end position="21"/>
    </location>
</feature>
<keyword evidence="4" id="KW-1185">Reference proteome</keyword>
<gene>
    <name evidence="3" type="ORF">C8Q71DRAFT_58849</name>
</gene>
<sequence>MEEGTSKMTASGASPQDDPAPRLPTEVCARIIVHVAAGLDLGHRKLARNPDLLALRSCALVCRDWYFHTWYHLRRRVHLRHRNDVLSLSRTLRERPRLRGFVQQVIISGHPSRQHLAVIQHLGMFAAMLAGKLPELSMIIIKDAQWTFGFMRMKDIRYLATFHLIHTLTIVNVTVWSIAQLAQLISALPGLGCLYCLNVNYAQKHPVSPVSLPR</sequence>
<feature type="transmembrane region" description="Helical" evidence="2">
    <location>
        <begin position="158"/>
        <end position="179"/>
    </location>
</feature>
<evidence type="ECO:0000256" key="1">
    <source>
        <dbReference type="SAM" id="MobiDB-lite"/>
    </source>
</evidence>
<accession>A0ABQ8KG63</accession>
<evidence type="ECO:0000313" key="3">
    <source>
        <dbReference type="EMBL" id="KAH9836773.1"/>
    </source>
</evidence>
<evidence type="ECO:0008006" key="5">
    <source>
        <dbReference type="Google" id="ProtNLM"/>
    </source>
</evidence>
<dbReference type="GeneID" id="72000281"/>
<keyword evidence="2" id="KW-0812">Transmembrane</keyword>
<name>A0ABQ8KG63_9APHY</name>